<comment type="caution">
    <text evidence="3">The sequence shown here is derived from an EMBL/GenBank/DDBJ whole genome shotgun (WGS) entry which is preliminary data.</text>
</comment>
<keyword evidence="1" id="KW-1133">Transmembrane helix</keyword>
<gene>
    <name evidence="3" type="ORF">CO173_02675</name>
</gene>
<dbReference type="Proteomes" id="UP000231263">
    <property type="component" value="Unassembled WGS sequence"/>
</dbReference>
<reference evidence="4" key="1">
    <citation type="submission" date="2017-09" db="EMBL/GenBank/DDBJ databases">
        <title>Depth-based differentiation of microbial function through sediment-hosted aquifers and enrichment of novel symbionts in the deep terrestrial subsurface.</title>
        <authorList>
            <person name="Probst A.J."/>
            <person name="Ladd B."/>
            <person name="Jarett J.K."/>
            <person name="Geller-Mcgrath D.E."/>
            <person name="Sieber C.M.K."/>
            <person name="Emerson J.B."/>
            <person name="Anantharaman K."/>
            <person name="Thomas B.C."/>
            <person name="Malmstrom R."/>
            <person name="Stieglmeier M."/>
            <person name="Klingl A."/>
            <person name="Woyke T."/>
            <person name="Ryan C.M."/>
            <person name="Banfield J.F."/>
        </authorList>
    </citation>
    <scope>NUCLEOTIDE SEQUENCE [LARGE SCALE GENOMIC DNA]</scope>
</reference>
<feature type="domain" description="Inner membrane protein YgaP-like transmembrane" evidence="2">
    <location>
        <begin position="5"/>
        <end position="68"/>
    </location>
</feature>
<organism evidence="3 4">
    <name type="scientific">Candidatus Uhrbacteria bacterium CG_4_9_14_3_um_filter_41_35</name>
    <dbReference type="NCBI Taxonomy" id="1975034"/>
    <lineage>
        <taxon>Bacteria</taxon>
        <taxon>Candidatus Uhriibacteriota</taxon>
    </lineage>
</organism>
<feature type="transmembrane region" description="Helical" evidence="1">
    <location>
        <begin position="72"/>
        <end position="94"/>
    </location>
</feature>
<dbReference type="AlphaFoldDB" id="A0A2M7XFL2"/>
<name>A0A2M7XFL2_9BACT</name>
<feature type="transmembrane region" description="Helical" evidence="1">
    <location>
        <begin position="14"/>
        <end position="31"/>
    </location>
</feature>
<keyword evidence="1" id="KW-0812">Transmembrane</keyword>
<evidence type="ECO:0000313" key="4">
    <source>
        <dbReference type="Proteomes" id="UP000231263"/>
    </source>
</evidence>
<dbReference type="EMBL" id="PFWT01000009">
    <property type="protein sequence ID" value="PJA46649.1"/>
    <property type="molecule type" value="Genomic_DNA"/>
</dbReference>
<keyword evidence="1" id="KW-0472">Membrane</keyword>
<protein>
    <recommendedName>
        <fullName evidence="2">Inner membrane protein YgaP-like transmembrane domain-containing protein</fullName>
    </recommendedName>
</protein>
<dbReference type="InterPro" id="IPR021309">
    <property type="entry name" value="YgaP-like_TM"/>
</dbReference>
<dbReference type="Pfam" id="PF11127">
    <property type="entry name" value="YgaP-like_TM"/>
    <property type="match status" value="1"/>
</dbReference>
<proteinExistence type="predicted"/>
<accession>A0A2M7XFL2</accession>
<evidence type="ECO:0000313" key="3">
    <source>
        <dbReference type="EMBL" id="PJA46649.1"/>
    </source>
</evidence>
<sequence length="300" mass="33087">MFGVKANEGVYDRMARVVLAAGLFLTALFWVGGALSVLFYVLAVVMFGTACSGFCALYRLVGVNTCKKPVEVSKVTLGLFAAMIILILVGGGYASNFFTKKFFIEDFNVMNNFYKQTLFNTGQNKRAESIENYDNLVSELAVFQKKYKNYRPYAILGDGQFNADLETVSVKVAELNETIKTGDLPSAHIGLESVRQIFQDILKRNNFSLLAVTLVDFHDAMEVIIAEADAQNSQGIIEAYQMVSEKLVAVETEANDTEIQAIRQNLNALLDLAKAGKTEELSAKAGELKSSFVKVYLKRG</sequence>
<evidence type="ECO:0000256" key="1">
    <source>
        <dbReference type="SAM" id="Phobius"/>
    </source>
</evidence>
<evidence type="ECO:0000259" key="2">
    <source>
        <dbReference type="Pfam" id="PF11127"/>
    </source>
</evidence>
<feature type="transmembrane region" description="Helical" evidence="1">
    <location>
        <begin position="37"/>
        <end position="60"/>
    </location>
</feature>